<accession>X1P4L6</accession>
<dbReference type="AlphaFoldDB" id="X1P4L6"/>
<comment type="caution">
    <text evidence="1">The sequence shown here is derived from an EMBL/GenBank/DDBJ whole genome shotgun (WGS) entry which is preliminary data.</text>
</comment>
<dbReference type="EMBL" id="BARV01026126">
    <property type="protein sequence ID" value="GAI37386.1"/>
    <property type="molecule type" value="Genomic_DNA"/>
</dbReference>
<sequence length="52" mass="5527">MSTDPEEDDIEYEIQWDMDPDFGSASSNTIGPYASGVTVTTMILLGGTPAEA</sequence>
<evidence type="ECO:0000313" key="1">
    <source>
        <dbReference type="EMBL" id="GAI37386.1"/>
    </source>
</evidence>
<proteinExistence type="predicted"/>
<reference evidence="1" key="1">
    <citation type="journal article" date="2014" name="Front. Microbiol.">
        <title>High frequency of phylogenetically diverse reductive dehalogenase-homologous genes in deep subseafloor sedimentary metagenomes.</title>
        <authorList>
            <person name="Kawai M."/>
            <person name="Futagami T."/>
            <person name="Toyoda A."/>
            <person name="Takaki Y."/>
            <person name="Nishi S."/>
            <person name="Hori S."/>
            <person name="Arai W."/>
            <person name="Tsubouchi T."/>
            <person name="Morono Y."/>
            <person name="Uchiyama I."/>
            <person name="Ito T."/>
            <person name="Fujiyama A."/>
            <person name="Inagaki F."/>
            <person name="Takami H."/>
        </authorList>
    </citation>
    <scope>NUCLEOTIDE SEQUENCE</scope>
    <source>
        <strain evidence="1">Expedition CK06-06</strain>
    </source>
</reference>
<protein>
    <submittedName>
        <fullName evidence="1">Uncharacterized protein</fullName>
    </submittedName>
</protein>
<feature type="non-terminal residue" evidence="1">
    <location>
        <position position="52"/>
    </location>
</feature>
<name>X1P4L6_9ZZZZ</name>
<gene>
    <name evidence="1" type="ORF">S06H3_42275</name>
</gene>
<organism evidence="1">
    <name type="scientific">marine sediment metagenome</name>
    <dbReference type="NCBI Taxonomy" id="412755"/>
    <lineage>
        <taxon>unclassified sequences</taxon>
        <taxon>metagenomes</taxon>
        <taxon>ecological metagenomes</taxon>
    </lineage>
</organism>